<feature type="compositionally biased region" description="Polar residues" evidence="9">
    <location>
        <begin position="997"/>
        <end position="1007"/>
    </location>
</feature>
<evidence type="ECO:0000256" key="7">
    <source>
        <dbReference type="ARBA" id="ARBA00022833"/>
    </source>
</evidence>
<feature type="domain" description="PX" evidence="10">
    <location>
        <begin position="1515"/>
        <end position="1637"/>
    </location>
</feature>
<feature type="compositionally biased region" description="Low complexity" evidence="9">
    <location>
        <begin position="799"/>
        <end position="809"/>
    </location>
</feature>
<feature type="region of interest" description="Disordered" evidence="9">
    <location>
        <begin position="742"/>
        <end position="809"/>
    </location>
</feature>
<feature type="compositionally biased region" description="Low complexity" evidence="9">
    <location>
        <begin position="1635"/>
        <end position="1654"/>
    </location>
</feature>
<evidence type="ECO:0000256" key="1">
    <source>
        <dbReference type="ARBA" id="ARBA00004603"/>
    </source>
</evidence>
<evidence type="ECO:0000256" key="8">
    <source>
        <dbReference type="ARBA" id="ARBA00023006"/>
    </source>
</evidence>
<feature type="compositionally biased region" description="Polar residues" evidence="9">
    <location>
        <begin position="362"/>
        <end position="375"/>
    </location>
</feature>
<dbReference type="Gene3D" id="3.30.1520.10">
    <property type="entry name" value="Phox-like domain"/>
    <property type="match status" value="1"/>
</dbReference>
<feature type="compositionally biased region" description="Low complexity" evidence="9">
    <location>
        <begin position="753"/>
        <end position="766"/>
    </location>
</feature>
<sequence>MDLSAIQAAVRAYLAEQDCGTIHGTACAEAYAEQLLHALQGSEDGSLPFLISKVRTQPQVYTAYLKTAPLREKALSAELEAAVSSLKGNVRFSQPTALEDSSASGEAQLGPSAEIESRDAAPQADAGLRSKQHSSVAADRRSAGDADQAAADGIPAKAAEPEAVLTGRQHGAAGMLLGTGSGLSNLWDKHWSHTDITRPPDSSKPTRDRSRRSLDEHSVVASASDAGHLSTSNQHPASPDPAQCVVVHLSAKEDALDGGSLEQVSHVAVSLEVTAPDSIAHSRGHSAQLGEPASTKAAGFAPVATLASLGGFIRSQSWRGAAQAGQPAANLADTTPELPVKGGMQATIAARPAASSAATEVDSVSKQGTTDNSRITVGIEVRGQDEGSGYSSHPCRLTLGMPAAHKHSHAAGLPPSSQRGSRRNSLSGLFRASKSSHEGSPLKPKEPTQASHCTSTSTTDNAQAVRLSTLTGEQQLAAASSSTLPAQKRARWAVPGSAAMSSLYGLVQHAAEGPLAHAGRAVGSLPGMRSHAAPQLSSTDGSRAKDADMTADIVMRIKTAASSVLEVGMGEGIVLGQEMVDTEFLCASLETLLRHGIRPGTPRDAWTSYLATHSDAPLEMLQEASKLLPGVGVKGWGLEGAWAAGTAGSHAGAGALQMWIRSSLNEEALGARLHAICTCQPLLESWYSESATLRQEEATGQIMGLLLGLDAVRFLLLVDPPQDSPRAAGRLIGGLRQYLPQPWAGHDHAHDGASSSQQPRQANPAPARRRSRAAAIQDAREEPRPQAEGTQREVPVGDPSELLSPLSNLPLSPLSSMGLDLSAEPLSPTTTAALRMLRERGFPHSASATGFTMDDAGHQDSADAHSELASVLDNILAAPDIGLLAPEYMRARMPYDDDEPPPWQPLRLPHAVDTSADAHSRSSAPAASAGASNGARSGPKAAAAGSSQESANSQSRQQEEQQASSEQSRREVLHKAKPGTAGRPPELPFHGADSVEGSGSTSMQAARSQEGDFFRLLDSPGPVPRASFQERDLEQLPRSFSMSAKAKAPAPIDPTDPSSEVEEESKSKGQQGIDYTSGLAGKPEKAADLASMPAGDSIAADSPQESESLGAQPELQPVITDVPQHAGAALNASDSANPSKELAQPPLGTSAGGTASTREEVPETQGDPEHKPSAPEAEAAASLSAAHDNSASVADEPARRQPQGSQHEALPPPFHTGGPGLMGNAASSDLSYTQLTALLGDTEAQEDDLSELDDLSPHSSSGTENDKIDAADAEGLVARAEAAAAALPSVSDQLDRSFTAEADLDQALDPAQAHVALPDQRDSSASNAEMAETLEHARDEQRLEQISQQHAAKDLASNMERLNVLTGRQGRPISNAEHADNMQRLAKLTGKARDKPDSRTPLEELSTDDMPDEVRQPLAAAAADSEHGMDSSVASEPDVAHLLLEAAREANADLAHDAETDANMLEDMSEVLMLDMGGNSGYAAGLTSPKNAARFSFNEHSSHAASADASDASWQLAEARVVSAATKEEAGSEYTLYGVEVTPADGGEPWTVQRRFKDFMGLRAALTALMGSGNLPGCWNDVSKARSVTGRHRLAPEVVAARQAMLDRCLVSIVQGPAPFNQAAPLLAFLAPPESHWQAGTGPGRRAAQGPAGAEETRAPGSGSSASSSRDTGPQYGSLVRLLTEEPPKLSEADLIRLQRGACAACRNPLPPPAKQSGFLGSRNAHLGPRKCEYNGRLYCHECHRGDVAELPARVLHHWDFNLQPVSAMAADYLSSISDRPLLCIGAVNPGLYARVPLLARAQDQRQRACKALAAARASGAEGSQKVRRLLGAAGPRRYLLESPDFWAMRELRELSKGAFSQLPAWLETVAQKAAQLATSALLTAAQEQQQMKGQHYGRMRK</sequence>
<accession>A0ABP1FXD2</accession>
<dbReference type="PANTHER" id="PTHR12326">
    <property type="entry name" value="PLECKSTRIN HOMOLOGY DOMAIN CONTAINING PROTEIN"/>
    <property type="match status" value="1"/>
</dbReference>
<keyword evidence="8" id="KW-0072">Autophagy</keyword>
<feature type="compositionally biased region" description="Polar residues" evidence="9">
    <location>
        <begin position="448"/>
        <end position="459"/>
    </location>
</feature>
<organism evidence="12 13">
    <name type="scientific">Coccomyxa viridis</name>
    <dbReference type="NCBI Taxonomy" id="1274662"/>
    <lineage>
        <taxon>Eukaryota</taxon>
        <taxon>Viridiplantae</taxon>
        <taxon>Chlorophyta</taxon>
        <taxon>core chlorophytes</taxon>
        <taxon>Trebouxiophyceae</taxon>
        <taxon>Trebouxiophyceae incertae sedis</taxon>
        <taxon>Coccomyxaceae</taxon>
        <taxon>Coccomyxa</taxon>
    </lineage>
</organism>
<dbReference type="Proteomes" id="UP001497392">
    <property type="component" value="Unassembled WGS sequence"/>
</dbReference>
<dbReference type="CDD" id="cd06093">
    <property type="entry name" value="PX_domain"/>
    <property type="match status" value="1"/>
</dbReference>
<dbReference type="InterPro" id="IPR025258">
    <property type="entry name" value="RH_dom"/>
</dbReference>
<evidence type="ECO:0000256" key="3">
    <source>
        <dbReference type="ARBA" id="ARBA00022723"/>
    </source>
</evidence>
<feature type="compositionally biased region" description="Polar residues" evidence="9">
    <location>
        <begin position="96"/>
        <end position="105"/>
    </location>
</feature>
<dbReference type="CDD" id="cd17671">
    <property type="entry name" value="RUN"/>
    <property type="match status" value="1"/>
</dbReference>
<dbReference type="InterPro" id="IPR004012">
    <property type="entry name" value="Run_dom"/>
</dbReference>
<dbReference type="PANTHER" id="PTHR12326:SF3">
    <property type="entry name" value="DIFFERENTIALLY EXPRESSED IN FDCP 8 HOMOLOG"/>
    <property type="match status" value="1"/>
</dbReference>
<dbReference type="Pfam" id="PF13901">
    <property type="entry name" value="RH_dom"/>
    <property type="match status" value="1"/>
</dbReference>
<dbReference type="SMART" id="SM01175">
    <property type="entry name" value="DUF4206"/>
    <property type="match status" value="1"/>
</dbReference>
<keyword evidence="2" id="KW-0597">Phosphoprotein</keyword>
<feature type="region of interest" description="Disordered" evidence="9">
    <location>
        <begin position="1635"/>
        <end position="1675"/>
    </location>
</feature>
<dbReference type="Pfam" id="PF02759">
    <property type="entry name" value="RUN"/>
    <property type="match status" value="1"/>
</dbReference>
<feature type="region of interest" description="Disordered" evidence="9">
    <location>
        <begin position="1387"/>
        <end position="1413"/>
    </location>
</feature>
<feature type="region of interest" description="Disordered" evidence="9">
    <location>
        <begin position="351"/>
        <end position="459"/>
    </location>
</feature>
<dbReference type="SUPFAM" id="SSF140741">
    <property type="entry name" value="RUN domain-like"/>
    <property type="match status" value="1"/>
</dbReference>
<feature type="compositionally biased region" description="Polar residues" evidence="9">
    <location>
        <begin position="1225"/>
        <end position="1236"/>
    </location>
</feature>
<dbReference type="EMBL" id="CAXHTA020000009">
    <property type="protein sequence ID" value="CAL5223671.1"/>
    <property type="molecule type" value="Genomic_DNA"/>
</dbReference>
<evidence type="ECO:0000256" key="6">
    <source>
        <dbReference type="ARBA" id="ARBA00022771"/>
    </source>
</evidence>
<evidence type="ECO:0000259" key="10">
    <source>
        <dbReference type="PROSITE" id="PS50195"/>
    </source>
</evidence>
<keyword evidence="13" id="KW-1185">Reference proteome</keyword>
<keyword evidence="3" id="KW-0479">Metal-binding</keyword>
<feature type="region of interest" description="Disordered" evidence="9">
    <location>
        <begin position="526"/>
        <end position="545"/>
    </location>
</feature>
<keyword evidence="7" id="KW-0862">Zinc</keyword>
<dbReference type="PROSITE" id="PS50195">
    <property type="entry name" value="PX"/>
    <property type="match status" value="1"/>
</dbReference>
<gene>
    <name evidence="12" type="primary">g6219</name>
    <name evidence="12" type="ORF">VP750_LOCUS5330</name>
</gene>
<feature type="compositionally biased region" description="Basic and acidic residues" evidence="9">
    <location>
        <begin position="1157"/>
        <end position="1173"/>
    </location>
</feature>
<evidence type="ECO:0000313" key="13">
    <source>
        <dbReference type="Proteomes" id="UP001497392"/>
    </source>
</evidence>
<evidence type="ECO:0000256" key="4">
    <source>
        <dbReference type="ARBA" id="ARBA00022737"/>
    </source>
</evidence>
<evidence type="ECO:0000256" key="5">
    <source>
        <dbReference type="ARBA" id="ARBA00022753"/>
    </source>
</evidence>
<dbReference type="InterPro" id="IPR001683">
    <property type="entry name" value="PX_dom"/>
</dbReference>
<protein>
    <submittedName>
        <fullName evidence="12">G6219 protein</fullName>
    </submittedName>
</protein>
<feature type="domain" description="RUN" evidence="11">
    <location>
        <begin position="576"/>
        <end position="721"/>
    </location>
</feature>
<feature type="compositionally biased region" description="Low complexity" evidence="9">
    <location>
        <begin position="1174"/>
        <end position="1192"/>
    </location>
</feature>
<evidence type="ECO:0000259" key="11">
    <source>
        <dbReference type="PROSITE" id="PS50826"/>
    </source>
</evidence>
<evidence type="ECO:0000256" key="9">
    <source>
        <dbReference type="SAM" id="MobiDB-lite"/>
    </source>
</evidence>
<feature type="compositionally biased region" description="Low complexity" evidence="9">
    <location>
        <begin position="915"/>
        <end position="966"/>
    </location>
</feature>
<feature type="compositionally biased region" description="Low complexity" evidence="9">
    <location>
        <begin position="145"/>
        <end position="158"/>
    </location>
</feature>
<evidence type="ECO:0000313" key="12">
    <source>
        <dbReference type="EMBL" id="CAL5223671.1"/>
    </source>
</evidence>
<dbReference type="PROSITE" id="PS50826">
    <property type="entry name" value="RUN"/>
    <property type="match status" value="1"/>
</dbReference>
<feature type="compositionally biased region" description="Acidic residues" evidence="9">
    <location>
        <begin position="1243"/>
        <end position="1254"/>
    </location>
</feature>
<dbReference type="Gene3D" id="1.20.58.900">
    <property type="match status" value="1"/>
</dbReference>
<comment type="caution">
    <text evidence="12">The sequence shown here is derived from an EMBL/GenBank/DDBJ whole genome shotgun (WGS) entry which is preliminary data.</text>
</comment>
<feature type="region of interest" description="Disordered" evidence="9">
    <location>
        <begin position="192"/>
        <end position="241"/>
    </location>
</feature>
<proteinExistence type="predicted"/>
<feature type="compositionally biased region" description="Polar residues" evidence="9">
    <location>
        <begin position="415"/>
        <end position="427"/>
    </location>
</feature>
<dbReference type="InterPro" id="IPR051366">
    <property type="entry name" value="DEF8"/>
</dbReference>
<dbReference type="InterPro" id="IPR036871">
    <property type="entry name" value="PX_dom_sf"/>
</dbReference>
<keyword evidence="4" id="KW-0677">Repeat</keyword>
<name>A0ABP1FXD2_9CHLO</name>
<keyword evidence="6" id="KW-0863">Zinc-finger</keyword>
<feature type="compositionally biased region" description="Basic and acidic residues" evidence="9">
    <location>
        <begin position="204"/>
        <end position="218"/>
    </location>
</feature>
<comment type="subcellular location">
    <subcellularLocation>
        <location evidence="1">Late endosome</location>
    </subcellularLocation>
</comment>
<dbReference type="InterPro" id="IPR037213">
    <property type="entry name" value="Run_dom_sf"/>
</dbReference>
<feature type="region of interest" description="Disordered" evidence="9">
    <location>
        <begin position="895"/>
        <end position="1271"/>
    </location>
</feature>
<reference evidence="12 13" key="1">
    <citation type="submission" date="2024-06" db="EMBL/GenBank/DDBJ databases">
        <authorList>
            <person name="Kraege A."/>
            <person name="Thomma B."/>
        </authorList>
    </citation>
    <scope>NUCLEOTIDE SEQUENCE [LARGE SCALE GENOMIC DNA]</scope>
</reference>
<dbReference type="SMART" id="SM00593">
    <property type="entry name" value="RUN"/>
    <property type="match status" value="1"/>
</dbReference>
<feature type="compositionally biased region" description="Basic and acidic residues" evidence="9">
    <location>
        <begin position="1391"/>
        <end position="1402"/>
    </location>
</feature>
<evidence type="ECO:0000256" key="2">
    <source>
        <dbReference type="ARBA" id="ARBA00022553"/>
    </source>
</evidence>
<feature type="region of interest" description="Disordered" evidence="9">
    <location>
        <begin position="96"/>
        <end position="158"/>
    </location>
</feature>
<dbReference type="SUPFAM" id="SSF64268">
    <property type="entry name" value="PX domain"/>
    <property type="match status" value="1"/>
</dbReference>
<keyword evidence="5" id="KW-0967">Endosome</keyword>